<name>A0A7S0BTY6_9RHOD</name>
<dbReference type="AlphaFoldDB" id="A0A7S0BTY6"/>
<dbReference type="EMBL" id="HBEK01024398">
    <property type="protein sequence ID" value="CAD8403358.1"/>
    <property type="molecule type" value="Transcribed_RNA"/>
</dbReference>
<accession>A0A7S0BTY6</accession>
<organism evidence="1">
    <name type="scientific">Rhodosorus marinus</name>
    <dbReference type="NCBI Taxonomy" id="101924"/>
    <lineage>
        <taxon>Eukaryota</taxon>
        <taxon>Rhodophyta</taxon>
        <taxon>Stylonematophyceae</taxon>
        <taxon>Stylonematales</taxon>
        <taxon>Stylonemataceae</taxon>
        <taxon>Rhodosorus</taxon>
    </lineage>
</organism>
<gene>
    <name evidence="1" type="ORF">RMAR0315_LOCUS13367</name>
</gene>
<proteinExistence type="predicted"/>
<protein>
    <submittedName>
        <fullName evidence="1">Uncharacterized protein</fullName>
    </submittedName>
</protein>
<reference evidence="1" key="1">
    <citation type="submission" date="2021-01" db="EMBL/GenBank/DDBJ databases">
        <authorList>
            <person name="Corre E."/>
            <person name="Pelletier E."/>
            <person name="Niang G."/>
            <person name="Scheremetjew M."/>
            <person name="Finn R."/>
            <person name="Kale V."/>
            <person name="Holt S."/>
            <person name="Cochrane G."/>
            <person name="Meng A."/>
            <person name="Brown T."/>
            <person name="Cohen L."/>
        </authorList>
    </citation>
    <scope>NUCLEOTIDE SEQUENCE</scope>
    <source>
        <strain evidence="1">UTEX LB 2760</strain>
    </source>
</reference>
<sequence length="188" mass="20615">MFGFVIGIGSSSLNSGIGRASTCAGRSVSYRCRVLNSIETPAPVDSSFELADEVREGITSQLNDAEYLRKIALATNSVNLKFTGVLFKPRSWTEATPRGVPTGFDRYLEDPLYKIVHVPQIILIQAGCFKPSQLCAVFRAESIVEGASSLEQLPVQGGEWEGLGETIRSNFENKELHEDDKDLDNMVL</sequence>
<evidence type="ECO:0000313" key="1">
    <source>
        <dbReference type="EMBL" id="CAD8403358.1"/>
    </source>
</evidence>